<proteinExistence type="predicted"/>
<protein>
    <submittedName>
        <fullName evidence="2">Uncharacterized protein</fullName>
    </submittedName>
</protein>
<feature type="non-terminal residue" evidence="2">
    <location>
        <position position="102"/>
    </location>
</feature>
<dbReference type="AlphaFoldDB" id="A0A2K3KBK2"/>
<evidence type="ECO:0000313" key="2">
    <source>
        <dbReference type="EMBL" id="PNX63680.1"/>
    </source>
</evidence>
<evidence type="ECO:0000256" key="1">
    <source>
        <dbReference type="SAM" id="MobiDB-lite"/>
    </source>
</evidence>
<name>A0A2K3KBK2_TRIPR</name>
<reference evidence="2 3" key="1">
    <citation type="journal article" date="2014" name="Am. J. Bot.">
        <title>Genome assembly and annotation for red clover (Trifolium pratense; Fabaceae).</title>
        <authorList>
            <person name="Istvanek J."/>
            <person name="Jaros M."/>
            <person name="Krenek A."/>
            <person name="Repkova J."/>
        </authorList>
    </citation>
    <scope>NUCLEOTIDE SEQUENCE [LARGE SCALE GENOMIC DNA]</scope>
    <source>
        <strain evidence="3">cv. Tatra</strain>
        <tissue evidence="2">Young leaves</tissue>
    </source>
</reference>
<accession>A0A2K3KBK2</accession>
<sequence>MDTDSNPGQLSVAFANGARLSVAIANGSMNFNDAIRQQFDLVRRYNNYGSEPSNVDVSALNKNKKTSEKKDNVEKCCDDSDRDRWLYLRSSGTKDCPVCKGQ</sequence>
<comment type="caution">
    <text evidence="2">The sequence shown here is derived from an EMBL/GenBank/DDBJ whole genome shotgun (WGS) entry which is preliminary data.</text>
</comment>
<feature type="compositionally biased region" description="Basic and acidic residues" evidence="1">
    <location>
        <begin position="65"/>
        <end position="76"/>
    </location>
</feature>
<organism evidence="2 3">
    <name type="scientific">Trifolium pratense</name>
    <name type="common">Red clover</name>
    <dbReference type="NCBI Taxonomy" id="57577"/>
    <lineage>
        <taxon>Eukaryota</taxon>
        <taxon>Viridiplantae</taxon>
        <taxon>Streptophyta</taxon>
        <taxon>Embryophyta</taxon>
        <taxon>Tracheophyta</taxon>
        <taxon>Spermatophyta</taxon>
        <taxon>Magnoliopsida</taxon>
        <taxon>eudicotyledons</taxon>
        <taxon>Gunneridae</taxon>
        <taxon>Pentapetalae</taxon>
        <taxon>rosids</taxon>
        <taxon>fabids</taxon>
        <taxon>Fabales</taxon>
        <taxon>Fabaceae</taxon>
        <taxon>Papilionoideae</taxon>
        <taxon>50 kb inversion clade</taxon>
        <taxon>NPAAA clade</taxon>
        <taxon>Hologalegina</taxon>
        <taxon>IRL clade</taxon>
        <taxon>Trifolieae</taxon>
        <taxon>Trifolium</taxon>
    </lineage>
</organism>
<feature type="region of interest" description="Disordered" evidence="1">
    <location>
        <begin position="52"/>
        <end position="76"/>
    </location>
</feature>
<gene>
    <name evidence="2" type="ORF">L195_g053627</name>
</gene>
<evidence type="ECO:0000313" key="3">
    <source>
        <dbReference type="Proteomes" id="UP000236291"/>
    </source>
</evidence>
<reference evidence="2 3" key="2">
    <citation type="journal article" date="2017" name="Front. Plant Sci.">
        <title>Gene Classification and Mining of Molecular Markers Useful in Red Clover (Trifolium pratense) Breeding.</title>
        <authorList>
            <person name="Istvanek J."/>
            <person name="Dluhosova J."/>
            <person name="Dluhos P."/>
            <person name="Patkova L."/>
            <person name="Nedelnik J."/>
            <person name="Repkova J."/>
        </authorList>
    </citation>
    <scope>NUCLEOTIDE SEQUENCE [LARGE SCALE GENOMIC DNA]</scope>
    <source>
        <strain evidence="3">cv. Tatra</strain>
        <tissue evidence="2">Young leaves</tissue>
    </source>
</reference>
<dbReference type="Proteomes" id="UP000236291">
    <property type="component" value="Unassembled WGS sequence"/>
</dbReference>
<dbReference type="EMBL" id="ASHM01091127">
    <property type="protein sequence ID" value="PNX63680.1"/>
    <property type="molecule type" value="Genomic_DNA"/>
</dbReference>